<sequence length="117" mass="13148">MNVLTNGNVRPFASVSLGKKREKAVFVFMKTIEGKIIQPGHIVMRGRWAHGGRVVDSGRRERALGLEGCIAEVIGEPRRDAIMGESRFWELVLIVCLHEYQFQRSGLSNPRKITDGD</sequence>
<reference evidence="1 2" key="1">
    <citation type="journal article" date="2019" name="Commun. Biol.">
        <title>The bagworm genome reveals a unique fibroin gene that provides high tensile strength.</title>
        <authorList>
            <person name="Kono N."/>
            <person name="Nakamura H."/>
            <person name="Ohtoshi R."/>
            <person name="Tomita M."/>
            <person name="Numata K."/>
            <person name="Arakawa K."/>
        </authorList>
    </citation>
    <scope>NUCLEOTIDE SEQUENCE [LARGE SCALE GENOMIC DNA]</scope>
</reference>
<organism evidence="1 2">
    <name type="scientific">Eumeta variegata</name>
    <name type="common">Bagworm moth</name>
    <name type="synonym">Eumeta japonica</name>
    <dbReference type="NCBI Taxonomy" id="151549"/>
    <lineage>
        <taxon>Eukaryota</taxon>
        <taxon>Metazoa</taxon>
        <taxon>Ecdysozoa</taxon>
        <taxon>Arthropoda</taxon>
        <taxon>Hexapoda</taxon>
        <taxon>Insecta</taxon>
        <taxon>Pterygota</taxon>
        <taxon>Neoptera</taxon>
        <taxon>Endopterygota</taxon>
        <taxon>Lepidoptera</taxon>
        <taxon>Glossata</taxon>
        <taxon>Ditrysia</taxon>
        <taxon>Tineoidea</taxon>
        <taxon>Psychidae</taxon>
        <taxon>Oiketicinae</taxon>
        <taxon>Eumeta</taxon>
    </lineage>
</organism>
<name>A0A4C1XX15_EUMVA</name>
<protein>
    <submittedName>
        <fullName evidence="1">Uncharacterized protein</fullName>
    </submittedName>
</protein>
<gene>
    <name evidence="1" type="ORF">EVAR_28635_1</name>
</gene>
<dbReference type="EMBL" id="BGZK01000966">
    <property type="protein sequence ID" value="GBP66767.1"/>
    <property type="molecule type" value="Genomic_DNA"/>
</dbReference>
<evidence type="ECO:0000313" key="1">
    <source>
        <dbReference type="EMBL" id="GBP66767.1"/>
    </source>
</evidence>
<proteinExistence type="predicted"/>
<keyword evidence="2" id="KW-1185">Reference proteome</keyword>
<evidence type="ECO:0000313" key="2">
    <source>
        <dbReference type="Proteomes" id="UP000299102"/>
    </source>
</evidence>
<dbReference type="AlphaFoldDB" id="A0A4C1XX15"/>
<comment type="caution">
    <text evidence="1">The sequence shown here is derived from an EMBL/GenBank/DDBJ whole genome shotgun (WGS) entry which is preliminary data.</text>
</comment>
<accession>A0A4C1XX15</accession>
<dbReference type="Proteomes" id="UP000299102">
    <property type="component" value="Unassembled WGS sequence"/>
</dbReference>